<organism evidence="2">
    <name type="scientific">Streptomyces lavendulae</name>
    <dbReference type="NCBI Taxonomy" id="1914"/>
    <lineage>
        <taxon>Bacteria</taxon>
        <taxon>Bacillati</taxon>
        <taxon>Actinomycetota</taxon>
        <taxon>Actinomycetes</taxon>
        <taxon>Kitasatosporales</taxon>
        <taxon>Streptomycetaceae</taxon>
        <taxon>Streptomyces</taxon>
    </lineage>
</organism>
<feature type="region of interest" description="Disordered" evidence="1">
    <location>
        <begin position="105"/>
        <end position="157"/>
    </location>
</feature>
<keyword evidence="2" id="KW-0675">Receptor</keyword>
<sequence>MVSSHGRLPAGTGGRRPFCGAAACAAPNPVGLGVVGPGTLRRPGGVHRGAAVPESTGTREPSLSAVRAMPSGVHAASAASSSCLLTFRSNGAARAQRTRLLWPKMEDPSRNCSDRNSYSSPFAFSSSMPRPTVDGETPYQRATPWPCAGRRTGCADS</sequence>
<reference evidence="2" key="1">
    <citation type="journal article" date="2008" name="J. Bacteriol.">
        <title>Characterization of the saframycin A gene cluster from Streptomyces lavendulae NRRL 11002 revealing a nonribosomal peptide synthetase system for assembling the unusual tetrapeptidyl skeleton in an iterative manner.</title>
        <authorList>
            <person name="Li L."/>
            <person name="Deng W."/>
            <person name="Song J."/>
            <person name="Ding W."/>
            <person name="Zhao Q.F."/>
            <person name="Peng C."/>
            <person name="Song W.W."/>
            <person name="Tang G.L."/>
            <person name="Liu W."/>
        </authorList>
    </citation>
    <scope>NUCLEOTIDE SEQUENCE</scope>
    <source>
        <strain evidence="2">NRRL 11002</strain>
    </source>
</reference>
<accession>B0CN46</accession>
<evidence type="ECO:0000313" key="2">
    <source>
        <dbReference type="EMBL" id="ABQ41267.1"/>
    </source>
</evidence>
<evidence type="ECO:0000256" key="1">
    <source>
        <dbReference type="SAM" id="MobiDB-lite"/>
    </source>
</evidence>
<feature type="compositionally biased region" description="Low complexity" evidence="1">
    <location>
        <begin position="117"/>
        <end position="127"/>
    </location>
</feature>
<name>B0CN46_STRLA</name>
<dbReference type="EMBL" id="DQ838002">
    <property type="protein sequence ID" value="ABQ41267.1"/>
    <property type="molecule type" value="Genomic_DNA"/>
</dbReference>
<proteinExistence type="predicted"/>
<dbReference type="AlphaFoldDB" id="B0CN46"/>
<protein>
    <submittedName>
        <fullName evidence="2">Neuromedin U receptor 1</fullName>
    </submittedName>
</protein>